<proteinExistence type="predicted"/>
<keyword evidence="1" id="KW-0472">Membrane</keyword>
<feature type="transmembrane region" description="Helical" evidence="1">
    <location>
        <begin position="45"/>
        <end position="63"/>
    </location>
</feature>
<dbReference type="WBParaSite" id="MBELARI_LOCUS18923">
    <property type="protein sequence ID" value="MBELARI_LOCUS18923"/>
    <property type="gene ID" value="MBELARI_LOCUS18923"/>
</dbReference>
<keyword evidence="1" id="KW-0812">Transmembrane</keyword>
<protein>
    <submittedName>
        <fullName evidence="3">Uncharacterized protein</fullName>
    </submittedName>
</protein>
<keyword evidence="2" id="KW-1185">Reference proteome</keyword>
<sequence>MNYIFCPIHIVLDVTAFWLMRRHFRRNRSNAANSDLKRRQLGMGYRLAAMMLVNMLTSIVWWIENLGPQYLLTANSGFIFYTVLYLIDCIFNNLAYLVLLHQGNNVTRVLPQARAPFTTTLESK</sequence>
<dbReference type="Proteomes" id="UP000887575">
    <property type="component" value="Unassembled WGS sequence"/>
</dbReference>
<reference evidence="3" key="1">
    <citation type="submission" date="2024-02" db="UniProtKB">
        <authorList>
            <consortium name="WormBaseParasite"/>
        </authorList>
    </citation>
    <scope>IDENTIFICATION</scope>
</reference>
<feature type="transmembrane region" description="Helical" evidence="1">
    <location>
        <begin position="78"/>
        <end position="99"/>
    </location>
</feature>
<evidence type="ECO:0000313" key="3">
    <source>
        <dbReference type="WBParaSite" id="MBELARI_LOCUS18923"/>
    </source>
</evidence>
<name>A0AAF3EZ00_9BILA</name>
<accession>A0AAF3EZ00</accession>
<feature type="transmembrane region" description="Helical" evidence="1">
    <location>
        <begin position="6"/>
        <end position="24"/>
    </location>
</feature>
<evidence type="ECO:0000313" key="2">
    <source>
        <dbReference type="Proteomes" id="UP000887575"/>
    </source>
</evidence>
<organism evidence="2 3">
    <name type="scientific">Mesorhabditis belari</name>
    <dbReference type="NCBI Taxonomy" id="2138241"/>
    <lineage>
        <taxon>Eukaryota</taxon>
        <taxon>Metazoa</taxon>
        <taxon>Ecdysozoa</taxon>
        <taxon>Nematoda</taxon>
        <taxon>Chromadorea</taxon>
        <taxon>Rhabditida</taxon>
        <taxon>Rhabditina</taxon>
        <taxon>Rhabditomorpha</taxon>
        <taxon>Rhabditoidea</taxon>
        <taxon>Rhabditidae</taxon>
        <taxon>Mesorhabditinae</taxon>
        <taxon>Mesorhabditis</taxon>
    </lineage>
</organism>
<evidence type="ECO:0000256" key="1">
    <source>
        <dbReference type="SAM" id="Phobius"/>
    </source>
</evidence>
<keyword evidence="1" id="KW-1133">Transmembrane helix</keyword>
<dbReference type="AlphaFoldDB" id="A0AAF3EZ00"/>